<comment type="similarity">
    <text evidence="4">Belongs to the polysaccharide lyase 4 family.</text>
</comment>
<dbReference type="InterPro" id="IPR029411">
    <property type="entry name" value="RG-lyase_III"/>
</dbReference>
<dbReference type="EMBL" id="MBTA01000029">
    <property type="protein sequence ID" value="RKD12844.1"/>
    <property type="molecule type" value="Genomic_DNA"/>
</dbReference>
<dbReference type="GO" id="GO:0102210">
    <property type="term" value="F:rhamnogalacturonan endolyase activity"/>
    <property type="evidence" value="ECO:0007669"/>
    <property type="project" value="UniProtKB-EC"/>
</dbReference>
<keyword evidence="8 11" id="KW-0732">Signal</keyword>
<dbReference type="Pfam" id="PF06045">
    <property type="entry name" value="Rhamnogal_lyase"/>
    <property type="match status" value="1"/>
</dbReference>
<protein>
    <recommendedName>
        <fullName evidence="6">rhamnogalacturonan endolyase</fullName>
        <ecNumber evidence="6">4.2.2.23</ecNumber>
    </recommendedName>
</protein>
<dbReference type="InterPro" id="IPR008979">
    <property type="entry name" value="Galactose-bd-like_sf"/>
</dbReference>
<dbReference type="PANTHER" id="PTHR32018">
    <property type="entry name" value="RHAMNOGALACTURONATE LYASE FAMILY PROTEIN"/>
    <property type="match status" value="1"/>
</dbReference>
<dbReference type="RefSeq" id="WP_120183071.1">
    <property type="nucleotide sequence ID" value="NZ_MBTA01000029.1"/>
</dbReference>
<evidence type="ECO:0000256" key="10">
    <source>
        <dbReference type="ARBA" id="ARBA00023239"/>
    </source>
</evidence>
<evidence type="ECO:0000256" key="4">
    <source>
        <dbReference type="ARBA" id="ARBA00010418"/>
    </source>
</evidence>
<organism evidence="15 16">
    <name type="scientific">Pelobium manganitolerans</name>
    <dbReference type="NCBI Taxonomy" id="1842495"/>
    <lineage>
        <taxon>Bacteria</taxon>
        <taxon>Pseudomonadati</taxon>
        <taxon>Bacteroidota</taxon>
        <taxon>Sphingobacteriia</taxon>
        <taxon>Sphingobacteriales</taxon>
        <taxon>Sphingobacteriaceae</taxon>
        <taxon>Pelobium</taxon>
    </lineage>
</organism>
<dbReference type="Proteomes" id="UP000283433">
    <property type="component" value="Unassembled WGS sequence"/>
</dbReference>
<evidence type="ECO:0000313" key="16">
    <source>
        <dbReference type="Proteomes" id="UP000283433"/>
    </source>
</evidence>
<evidence type="ECO:0000256" key="1">
    <source>
        <dbReference type="ARBA" id="ARBA00001324"/>
    </source>
</evidence>
<dbReference type="InterPro" id="IPR051850">
    <property type="entry name" value="Polysacch_Lyase_4"/>
</dbReference>
<dbReference type="GO" id="GO:0005576">
    <property type="term" value="C:extracellular region"/>
    <property type="evidence" value="ECO:0007669"/>
    <property type="project" value="UniProtKB-SubCell"/>
</dbReference>
<dbReference type="Gene3D" id="2.60.120.260">
    <property type="entry name" value="Galactose-binding domain-like"/>
    <property type="match status" value="1"/>
</dbReference>
<dbReference type="CDD" id="cd10316">
    <property type="entry name" value="RGL4_M"/>
    <property type="match status" value="1"/>
</dbReference>
<comment type="subcellular location">
    <subcellularLocation>
        <location evidence="3">Secreted</location>
    </subcellularLocation>
</comment>
<feature type="domain" description="Rhamnogalacturonan lyase" evidence="12">
    <location>
        <begin position="707"/>
        <end position="886"/>
    </location>
</feature>
<dbReference type="EC" id="4.2.2.23" evidence="6"/>
<dbReference type="Pfam" id="PF14686">
    <property type="entry name" value="fn3_3"/>
    <property type="match status" value="1"/>
</dbReference>
<evidence type="ECO:0000259" key="13">
    <source>
        <dbReference type="Pfam" id="PF14686"/>
    </source>
</evidence>
<keyword evidence="10" id="KW-0456">Lyase</keyword>
<keyword evidence="9" id="KW-0106">Calcium</keyword>
<comment type="cofactor">
    <cofactor evidence="2">
        <name>Ca(2+)</name>
        <dbReference type="ChEBI" id="CHEBI:29108"/>
    </cofactor>
</comment>
<name>A0A419S294_9SPHI</name>
<evidence type="ECO:0000256" key="11">
    <source>
        <dbReference type="SAM" id="SignalP"/>
    </source>
</evidence>
<dbReference type="OrthoDB" id="101122at2"/>
<dbReference type="InterPro" id="IPR013784">
    <property type="entry name" value="Carb-bd-like_fold"/>
</dbReference>
<evidence type="ECO:0000259" key="12">
    <source>
        <dbReference type="Pfam" id="PF14683"/>
    </source>
</evidence>
<evidence type="ECO:0000256" key="5">
    <source>
        <dbReference type="ARBA" id="ARBA00011245"/>
    </source>
</evidence>
<dbReference type="SUPFAM" id="SSF74650">
    <property type="entry name" value="Galactose mutarotase-like"/>
    <property type="match status" value="1"/>
</dbReference>
<dbReference type="InterPro" id="IPR014718">
    <property type="entry name" value="GH-type_carb-bd"/>
</dbReference>
<gene>
    <name evidence="15" type="ORF">BCY91_11410</name>
</gene>
<dbReference type="PANTHER" id="PTHR32018:SF1">
    <property type="entry name" value="RHAMNOGALACTURONAN ENDOLYASE"/>
    <property type="match status" value="1"/>
</dbReference>
<accession>A0A419S294</accession>
<dbReference type="Gene3D" id="2.60.40.1120">
    <property type="entry name" value="Carboxypeptidase-like, regulatory domain"/>
    <property type="match status" value="1"/>
</dbReference>
<evidence type="ECO:0000256" key="8">
    <source>
        <dbReference type="ARBA" id="ARBA00022729"/>
    </source>
</evidence>
<comment type="subunit">
    <text evidence="5">Monomer.</text>
</comment>
<evidence type="ECO:0000259" key="14">
    <source>
        <dbReference type="Pfam" id="PF18962"/>
    </source>
</evidence>
<feature type="domain" description="Secretion system C-terminal sorting" evidence="14">
    <location>
        <begin position="1002"/>
        <end position="1065"/>
    </location>
</feature>
<reference evidence="15 16" key="1">
    <citation type="submission" date="2016-07" db="EMBL/GenBank/DDBJ databases">
        <title>Genome of Pelobium manganitolerans.</title>
        <authorList>
            <person name="Wu S."/>
            <person name="Wang G."/>
        </authorList>
    </citation>
    <scope>NUCLEOTIDE SEQUENCE [LARGE SCALE GENOMIC DNA]</scope>
    <source>
        <strain evidence="15 16">YS-25</strain>
    </source>
</reference>
<comment type="catalytic activity">
    <reaction evidence="1">
        <text>Endotype eliminative cleavage of L-alpha-rhamnopyranosyl-(1-&gt;4)-alpha-D-galactopyranosyluronic acid bonds of rhamnogalacturonan I domains in ramified hairy regions of pectin leaving L-rhamnopyranose at the reducing end and 4-deoxy-4,5-unsaturated D-galactopyranosyluronic acid at the non-reducing end.</text>
        <dbReference type="EC" id="4.2.2.23"/>
    </reaction>
</comment>
<keyword evidence="7" id="KW-0964">Secreted</keyword>
<evidence type="ECO:0000256" key="2">
    <source>
        <dbReference type="ARBA" id="ARBA00001913"/>
    </source>
</evidence>
<proteinExistence type="inferred from homology"/>
<feature type="domain" description="Rhamnogalacturonan lyase" evidence="13">
    <location>
        <begin position="621"/>
        <end position="692"/>
    </location>
</feature>
<dbReference type="GO" id="GO:0005975">
    <property type="term" value="P:carbohydrate metabolic process"/>
    <property type="evidence" value="ECO:0007669"/>
    <property type="project" value="InterPro"/>
</dbReference>
<dbReference type="InterPro" id="IPR029413">
    <property type="entry name" value="RG-lyase_II"/>
</dbReference>
<dbReference type="GO" id="GO:0030246">
    <property type="term" value="F:carbohydrate binding"/>
    <property type="evidence" value="ECO:0007669"/>
    <property type="project" value="InterPro"/>
</dbReference>
<sequence>MKKPLSFLGALMCIILLFNNNAISQTYTWTGVQDTVFFNSANWDGLPSATDLKTAWRNYVIPNGTANYPAYTENVFGKSGTVQAEQITVDAGALFKIYSYTIYTNYATVNGNLILSNGSLNIRKAAATSLFTNGNAVLNMTGSSLNTKYALNLANGTGNLTANLISSTISTENNNDLSLGNSGTSTATINVKQAGRLASARNLIVGANTTINLTSTATIDAVGLTLNGSIKLAGLATITLAGNQKTAMEALVTGGKISSSEGKAITVTYDAASDKTNIVSGSSMQWVRKEGAFIVLTNGVVTAKIEETTSKLKSFVVNGTELLAQTNAGNANRVGAYHDFTYGSDDAGGFEVIANTLFSIKEVNEDYIDISFKKTYSGTGIPLDVDIHYVLKKDDNALYTYNILSHPASYPQTDIGSWRQVFWIANDGSKFTTEKIFVTEQKKWEMPSLTDTWQPTAIAEIIKYTSGVKAGKYDGKYEYTENLMDIPAYGFASDINKVGLFAVLGSHEYFNGGPTHNDLNAAAGIIHVCMNGVHYGDAGYSIAAGEEWSKIYGPYLLYAPTETTAEANWIKAKERAVIEKAQWPYSWLTNTPEYPLANARGHVKGKLTITDGYKPSATGANAWVGLTNLSPGNTKGWEMEAKNYQYWVKTDANGNFDISARPGTYTLYAYSNGVLEEFKMTGVNVTAGTDNNLGNLDWNLLRTKTLLWEVGVADRSTAEYKLGDLAYSQGFIHEKFRSLFSPTIEYNVAAKNWSDILPYVHARYPLDDAATDFTPWVWHFNFNLPANFNPNSGGAVDLNVGFASNAKAQYWIYVNNRDRSGSPTFAGYPEGVESNTYIRQANHGKYSYKIFSIARNKLKAGANTITFVMPSGNGNVSHVMYDYISLSGDNSMLLPVTLSKFSAKKDGNYINISWATAHEENADKYIVERADENANFVKIAEIPALNKPSSYSYNDKQPFAGINYYRLIQRDFDGKETVFEPKSVYMGVNPDNVFEVSVSREGNINIQIKDLANAKKIALIDVNGKLLWDQQVNSNSISINGSNFSKGIYLVRLEGAYENFIKKIVL</sequence>
<dbReference type="InterPro" id="IPR010325">
    <property type="entry name" value="Rhamnogal_lyase"/>
</dbReference>
<dbReference type="NCBIfam" id="TIGR04183">
    <property type="entry name" value="Por_Secre_tail"/>
    <property type="match status" value="1"/>
</dbReference>
<dbReference type="SUPFAM" id="SSF49452">
    <property type="entry name" value="Starch-binding domain-like"/>
    <property type="match status" value="1"/>
</dbReference>
<dbReference type="InterPro" id="IPR011013">
    <property type="entry name" value="Gal_mutarotase_sf_dom"/>
</dbReference>
<evidence type="ECO:0000313" key="15">
    <source>
        <dbReference type="EMBL" id="RKD12844.1"/>
    </source>
</evidence>
<comment type="caution">
    <text evidence="15">The sequence shown here is derived from an EMBL/GenBank/DDBJ whole genome shotgun (WGS) entry which is preliminary data.</text>
</comment>
<dbReference type="Gene3D" id="2.70.98.10">
    <property type="match status" value="1"/>
</dbReference>
<dbReference type="Pfam" id="PF18962">
    <property type="entry name" value="Por_Secre_tail"/>
    <property type="match status" value="1"/>
</dbReference>
<keyword evidence="16" id="KW-1185">Reference proteome</keyword>
<evidence type="ECO:0000256" key="7">
    <source>
        <dbReference type="ARBA" id="ARBA00022525"/>
    </source>
</evidence>
<dbReference type="SUPFAM" id="SSF49785">
    <property type="entry name" value="Galactose-binding domain-like"/>
    <property type="match status" value="1"/>
</dbReference>
<dbReference type="Pfam" id="PF14683">
    <property type="entry name" value="CBM-like"/>
    <property type="match status" value="1"/>
</dbReference>
<evidence type="ECO:0000256" key="9">
    <source>
        <dbReference type="ARBA" id="ARBA00022837"/>
    </source>
</evidence>
<evidence type="ECO:0000256" key="3">
    <source>
        <dbReference type="ARBA" id="ARBA00004613"/>
    </source>
</evidence>
<evidence type="ECO:0000256" key="6">
    <source>
        <dbReference type="ARBA" id="ARBA00012437"/>
    </source>
</evidence>
<dbReference type="InterPro" id="IPR026444">
    <property type="entry name" value="Secre_tail"/>
</dbReference>
<feature type="chain" id="PRO_5019501730" description="rhamnogalacturonan endolyase" evidence="11">
    <location>
        <begin position="25"/>
        <end position="1066"/>
    </location>
</feature>
<dbReference type="AlphaFoldDB" id="A0A419S294"/>
<feature type="signal peptide" evidence="11">
    <location>
        <begin position="1"/>
        <end position="24"/>
    </location>
</feature>